<dbReference type="InterPro" id="IPR007848">
    <property type="entry name" value="Small_mtfrase_dom"/>
</dbReference>
<dbReference type="InterPro" id="IPR002052">
    <property type="entry name" value="DNA_methylase_N6_adenine_CS"/>
</dbReference>
<comment type="function">
    <text evidence="6">Specifically methylates the guanine in position 1207 of 16S rRNA in the 30S particle.</text>
</comment>
<evidence type="ECO:0000256" key="6">
    <source>
        <dbReference type="HAMAP-Rule" id="MF_01862"/>
    </source>
</evidence>
<evidence type="ECO:0000256" key="5">
    <source>
        <dbReference type="ARBA" id="ARBA00022691"/>
    </source>
</evidence>
<keyword evidence="2 6" id="KW-0698">rRNA processing</keyword>
<feature type="domain" description="Methyltransferase small" evidence="7">
    <location>
        <begin position="176"/>
        <end position="341"/>
    </location>
</feature>
<feature type="domain" description="Methyltransferase small N-terminal" evidence="8">
    <location>
        <begin position="6"/>
        <end position="167"/>
    </location>
</feature>
<evidence type="ECO:0000256" key="2">
    <source>
        <dbReference type="ARBA" id="ARBA00022552"/>
    </source>
</evidence>
<dbReference type="InterPro" id="IPR023543">
    <property type="entry name" value="rRNA_ssu_MeTfrase_C"/>
</dbReference>
<comment type="caution">
    <text evidence="9">The sequence shown here is derived from an EMBL/GenBank/DDBJ whole genome shotgun (WGS) entry which is preliminary data.</text>
</comment>
<evidence type="ECO:0000259" key="7">
    <source>
        <dbReference type="Pfam" id="PF05175"/>
    </source>
</evidence>
<evidence type="ECO:0000259" key="8">
    <source>
        <dbReference type="Pfam" id="PF08468"/>
    </source>
</evidence>
<dbReference type="Gene3D" id="3.40.50.150">
    <property type="entry name" value="Vaccinia Virus protein VP39"/>
    <property type="match status" value="2"/>
</dbReference>
<dbReference type="Pfam" id="PF05175">
    <property type="entry name" value="MTS"/>
    <property type="match status" value="1"/>
</dbReference>
<dbReference type="HAMAP" id="MF_01862">
    <property type="entry name" value="16SrRNA_methyltr_C"/>
    <property type="match status" value="1"/>
</dbReference>
<protein>
    <recommendedName>
        <fullName evidence="6">Ribosomal RNA small subunit methyltransferase C</fullName>
        <ecNumber evidence="6">2.1.1.172</ecNumber>
    </recommendedName>
    <alternativeName>
        <fullName evidence="6">16S rRNA m2G1207 methyltransferase</fullName>
    </alternativeName>
    <alternativeName>
        <fullName evidence="6">rRNA (guanine-N(2)-)-methyltransferase RsmC</fullName>
    </alternativeName>
</protein>
<evidence type="ECO:0000256" key="3">
    <source>
        <dbReference type="ARBA" id="ARBA00022603"/>
    </source>
</evidence>
<comment type="subunit">
    <text evidence="6">Monomer.</text>
</comment>
<dbReference type="PROSITE" id="PS00092">
    <property type="entry name" value="N6_MTASE"/>
    <property type="match status" value="1"/>
</dbReference>
<accession>A0A106BX34</accession>
<evidence type="ECO:0000256" key="1">
    <source>
        <dbReference type="ARBA" id="ARBA00022490"/>
    </source>
</evidence>
<dbReference type="Proteomes" id="UP000055702">
    <property type="component" value="Unassembled WGS sequence"/>
</dbReference>
<keyword evidence="1 6" id="KW-0963">Cytoplasm</keyword>
<keyword evidence="4 6" id="KW-0808">Transferase</keyword>
<keyword evidence="5 6" id="KW-0949">S-adenosyl-L-methionine</keyword>
<reference evidence="9 10" key="1">
    <citation type="submission" date="2016-01" db="EMBL/GenBank/DDBJ databases">
        <title>Draft genome of the antarctic isolate Shewanella frigidimarina Ag06-30.</title>
        <authorList>
            <person name="Parmeciano Di Noto G."/>
            <person name="Vazquez S."/>
            <person name="Mac Cormack W."/>
            <person name="Iriarte A."/>
            <person name="Quiroga C."/>
        </authorList>
    </citation>
    <scope>NUCLEOTIDE SEQUENCE [LARGE SCALE GENOMIC DNA]</scope>
    <source>
        <strain evidence="9 10">Ag06-30</strain>
    </source>
</reference>
<dbReference type="EMBL" id="LRDC01000062">
    <property type="protein sequence ID" value="KVX00238.1"/>
    <property type="molecule type" value="Genomic_DNA"/>
</dbReference>
<dbReference type="PANTHER" id="PTHR47816">
    <property type="entry name" value="RIBOSOMAL RNA SMALL SUBUNIT METHYLTRANSFERASE C"/>
    <property type="match status" value="1"/>
</dbReference>
<sequence>MLTNPSQALIRNSKYFQQHSVLLLNYEADTFAHQCLEFADNVTALALDYNHHLILSSCANEKLQCYFGHQLPKSLADTKFDSVIIYFPKAKPLMGYLLQLAAQHLNIDGQLIIVGENKGGVKSIDKLTPDYYSQPIKQDNARHCLVYVSYLIQAAPMLSIRDWVSQYSLETPQGTLQICNAVGVFSEKRLDQGTELLLSNLPDNLHGRVLDFGCGAGVITAALLKANPELTIECIDINAMALLSCELTLAANSMQAKVYPSDGFNQITGKFDGIISNPPFHDGLISTTDIATQFVLQSAARLTSHGVWQIVANRHLPYSETIATHFGKVNVVAENNKYKLYFHQR</sequence>
<organism evidence="9">
    <name type="scientific">Shewanella frigidimarina</name>
    <dbReference type="NCBI Taxonomy" id="56812"/>
    <lineage>
        <taxon>Bacteria</taxon>
        <taxon>Pseudomonadati</taxon>
        <taxon>Pseudomonadota</taxon>
        <taxon>Gammaproteobacteria</taxon>
        <taxon>Alteromonadales</taxon>
        <taxon>Shewanellaceae</taxon>
        <taxon>Shewanella</taxon>
    </lineage>
</organism>
<dbReference type="EC" id="2.1.1.172" evidence="6"/>
<dbReference type="PANTHER" id="PTHR47816:SF4">
    <property type="entry name" value="RIBOSOMAL RNA SMALL SUBUNIT METHYLTRANSFERASE C"/>
    <property type="match status" value="1"/>
</dbReference>
<evidence type="ECO:0000313" key="10">
    <source>
        <dbReference type="Proteomes" id="UP000055702"/>
    </source>
</evidence>
<keyword evidence="3 6" id="KW-0489">Methyltransferase</keyword>
<comment type="catalytic activity">
    <reaction evidence="6">
        <text>guanosine(1207) in 16S rRNA + S-adenosyl-L-methionine = N(2)-methylguanosine(1207) in 16S rRNA + S-adenosyl-L-homocysteine + H(+)</text>
        <dbReference type="Rhea" id="RHEA:42736"/>
        <dbReference type="Rhea" id="RHEA-COMP:10213"/>
        <dbReference type="Rhea" id="RHEA-COMP:10214"/>
        <dbReference type="ChEBI" id="CHEBI:15378"/>
        <dbReference type="ChEBI" id="CHEBI:57856"/>
        <dbReference type="ChEBI" id="CHEBI:59789"/>
        <dbReference type="ChEBI" id="CHEBI:74269"/>
        <dbReference type="ChEBI" id="CHEBI:74481"/>
        <dbReference type="EC" id="2.1.1.172"/>
    </reaction>
</comment>
<dbReference type="GO" id="GO:0052914">
    <property type="term" value="F:16S rRNA (guanine(1207)-N(2))-methyltransferase activity"/>
    <property type="evidence" value="ECO:0007669"/>
    <property type="project" value="UniProtKB-EC"/>
</dbReference>
<dbReference type="SUPFAM" id="SSF53335">
    <property type="entry name" value="S-adenosyl-L-methionine-dependent methyltransferases"/>
    <property type="match status" value="1"/>
</dbReference>
<dbReference type="InterPro" id="IPR013675">
    <property type="entry name" value="Mtase_sm_N"/>
</dbReference>
<comment type="subcellular location">
    <subcellularLocation>
        <location evidence="6">Cytoplasm</location>
    </subcellularLocation>
</comment>
<name>A0A106BX34_SHEFR</name>
<evidence type="ECO:0000313" key="9">
    <source>
        <dbReference type="EMBL" id="KVX00238.1"/>
    </source>
</evidence>
<dbReference type="GO" id="GO:0005737">
    <property type="term" value="C:cytoplasm"/>
    <property type="evidence" value="ECO:0007669"/>
    <property type="project" value="UniProtKB-SubCell"/>
</dbReference>
<evidence type="ECO:0000256" key="4">
    <source>
        <dbReference type="ARBA" id="ARBA00022679"/>
    </source>
</evidence>
<dbReference type="AlphaFoldDB" id="A0A106BX34"/>
<dbReference type="RefSeq" id="WP_059747606.1">
    <property type="nucleotide sequence ID" value="NZ_JBOZOX010000014.1"/>
</dbReference>
<dbReference type="InterPro" id="IPR046977">
    <property type="entry name" value="RsmC/RlmG"/>
</dbReference>
<gene>
    <name evidence="6" type="primary">rsmC</name>
    <name evidence="9" type="ORF">AWJ07_09110</name>
</gene>
<dbReference type="CDD" id="cd02440">
    <property type="entry name" value="AdoMet_MTases"/>
    <property type="match status" value="1"/>
</dbReference>
<dbReference type="GO" id="GO:0003676">
    <property type="term" value="F:nucleic acid binding"/>
    <property type="evidence" value="ECO:0007669"/>
    <property type="project" value="InterPro"/>
</dbReference>
<comment type="similarity">
    <text evidence="6">Belongs to the methyltransferase superfamily. RsmC family.</text>
</comment>
<dbReference type="Pfam" id="PF08468">
    <property type="entry name" value="MTS_N"/>
    <property type="match status" value="1"/>
</dbReference>
<dbReference type="InterPro" id="IPR029063">
    <property type="entry name" value="SAM-dependent_MTases_sf"/>
</dbReference>
<proteinExistence type="inferred from homology"/>